<evidence type="ECO:0000313" key="2">
    <source>
        <dbReference type="Proteomes" id="UP000030641"/>
    </source>
</evidence>
<dbReference type="InParanoid" id="A0A074Y712"/>
<dbReference type="RefSeq" id="XP_013340303.1">
    <property type="nucleotide sequence ID" value="XM_013484849.1"/>
</dbReference>
<organism evidence="1 2">
    <name type="scientific">Aureobasidium subglaciale (strain EXF-2481)</name>
    <name type="common">Aureobasidium pullulans var. subglaciale</name>
    <dbReference type="NCBI Taxonomy" id="1043005"/>
    <lineage>
        <taxon>Eukaryota</taxon>
        <taxon>Fungi</taxon>
        <taxon>Dikarya</taxon>
        <taxon>Ascomycota</taxon>
        <taxon>Pezizomycotina</taxon>
        <taxon>Dothideomycetes</taxon>
        <taxon>Dothideomycetidae</taxon>
        <taxon>Dothideales</taxon>
        <taxon>Saccotheciaceae</taxon>
        <taxon>Aureobasidium</taxon>
    </lineage>
</organism>
<proteinExistence type="predicted"/>
<dbReference type="GeneID" id="25367849"/>
<protein>
    <recommendedName>
        <fullName evidence="3">Transcription factor domain-containing protein</fullName>
    </recommendedName>
</protein>
<dbReference type="AlphaFoldDB" id="A0A074Y712"/>
<dbReference type="Proteomes" id="UP000030641">
    <property type="component" value="Unassembled WGS sequence"/>
</dbReference>
<name>A0A074Y712_AURSE</name>
<evidence type="ECO:0008006" key="3">
    <source>
        <dbReference type="Google" id="ProtNLM"/>
    </source>
</evidence>
<dbReference type="EMBL" id="KL584775">
    <property type="protein sequence ID" value="KEQ91749.1"/>
    <property type="molecule type" value="Genomic_DNA"/>
</dbReference>
<accession>A0A074Y712</accession>
<dbReference type="HOGENOM" id="CLU_1061657_0_0_1"/>
<gene>
    <name evidence="1" type="ORF">AUEXF2481DRAFT_450724</name>
</gene>
<reference evidence="1 2" key="1">
    <citation type="journal article" date="2014" name="BMC Genomics">
        <title>Genome sequencing of four Aureobasidium pullulans varieties: biotechnological potential, stress tolerance, and description of new species.</title>
        <authorList>
            <person name="Gostin Ar C."/>
            <person name="Ohm R.A."/>
            <person name="Kogej T."/>
            <person name="Sonjak S."/>
            <person name="Turk M."/>
            <person name="Zajc J."/>
            <person name="Zalar P."/>
            <person name="Grube M."/>
            <person name="Sun H."/>
            <person name="Han J."/>
            <person name="Sharma A."/>
            <person name="Chiniquy J."/>
            <person name="Ngan C.Y."/>
            <person name="Lipzen A."/>
            <person name="Barry K."/>
            <person name="Grigoriev I.V."/>
            <person name="Gunde-Cimerman N."/>
        </authorList>
    </citation>
    <scope>NUCLEOTIDE SEQUENCE [LARGE SCALE GENOMIC DNA]</scope>
    <source>
        <strain evidence="1 2">EXF-2481</strain>
    </source>
</reference>
<evidence type="ECO:0000313" key="1">
    <source>
        <dbReference type="EMBL" id="KEQ91749.1"/>
    </source>
</evidence>
<keyword evidence="2" id="KW-1185">Reference proteome</keyword>
<sequence length="275" mass="31533">MLATKYGFLMTKPNVPFDLDGPTPVILRLEALRATQRAIEDPRRCYSVGTIAAITASIFEAHARENDVQVILHLRGLRNIINHRPGGLSSLRGYPKLWILISMCEIICATTWDTVPELPFPMDYFQEPIFRPTRPPSEFSELVNTAWVSKQQQSDITTRTYDHMSHYPRPLYDEQQKPISLHPRTMMTIFNGFKMWLSLPCASLLENQEMRMTLLRSLDSLLDTPTLIRKQWSSRSSDLVNLPWSGQDVLKLIILVVRCGNEMHPVLNTLAAEQQ</sequence>
<dbReference type="OrthoDB" id="3889320at2759"/>